<evidence type="ECO:0008006" key="8">
    <source>
        <dbReference type="Google" id="ProtNLM"/>
    </source>
</evidence>
<dbReference type="SUPFAM" id="SSF53335">
    <property type="entry name" value="S-adenosyl-L-methionine-dependent methyltransferases"/>
    <property type="match status" value="1"/>
</dbReference>
<gene>
    <name evidence="6" type="ORF">DH2020_007588</name>
</gene>
<dbReference type="Gene3D" id="1.10.1200.270">
    <property type="entry name" value="Methyltransferase, alpha-helical capping domain"/>
    <property type="match status" value="1"/>
</dbReference>
<proteinExistence type="inferred from homology"/>
<evidence type="ECO:0000313" key="6">
    <source>
        <dbReference type="EMBL" id="KAK6115319.1"/>
    </source>
</evidence>
<keyword evidence="7" id="KW-1185">Reference proteome</keyword>
<accession>A0ABR0TYY2</accession>
<dbReference type="Proteomes" id="UP001318860">
    <property type="component" value="Unassembled WGS sequence"/>
</dbReference>
<name>A0ABR0TYY2_REHGL</name>
<protein>
    <recommendedName>
        <fullName evidence="8">Jasmonate O-methyltransferase</fullName>
    </recommendedName>
</protein>
<dbReference type="Pfam" id="PF03492">
    <property type="entry name" value="Methyltransf_7"/>
    <property type="match status" value="2"/>
</dbReference>
<evidence type="ECO:0000256" key="2">
    <source>
        <dbReference type="ARBA" id="ARBA00022603"/>
    </source>
</evidence>
<evidence type="ECO:0000256" key="4">
    <source>
        <dbReference type="ARBA" id="ARBA00022723"/>
    </source>
</evidence>
<sequence length="331" mass="36595">MGIADLGCSSGPNTLMVLSKIINTIHATCYEMGTPLPELRVSLNDLPGNDFNDIFMSLPGFYDMLGKEKGIGAEGCFISGVAGSFYGRLFPRKSLHFVHSSSSLHWLSQEVLRHQFPSSGHKGRNTSEQRKDIHIKDKPIFSSESISLSISERYFLISEIAGGGDGGGWADGAVVHGRSSPEGSAEMGSHQWELLAQALMSMALEGLVQEERIDSFNAPYYAPSAEEVRNVIEEEGSTIINHLESFEIGWDEGFSIDNSACVRHDCDELEKLSRGQRVAKSYKAVIESMVESHFGKGIMDELFFRYGELIDDYFNKTRAKHINLVISVTKI</sequence>
<organism evidence="6 7">
    <name type="scientific">Rehmannia glutinosa</name>
    <name type="common">Chinese foxglove</name>
    <dbReference type="NCBI Taxonomy" id="99300"/>
    <lineage>
        <taxon>Eukaryota</taxon>
        <taxon>Viridiplantae</taxon>
        <taxon>Streptophyta</taxon>
        <taxon>Embryophyta</taxon>
        <taxon>Tracheophyta</taxon>
        <taxon>Spermatophyta</taxon>
        <taxon>Magnoliopsida</taxon>
        <taxon>eudicotyledons</taxon>
        <taxon>Gunneridae</taxon>
        <taxon>Pentapetalae</taxon>
        <taxon>asterids</taxon>
        <taxon>lamiids</taxon>
        <taxon>Lamiales</taxon>
        <taxon>Orobanchaceae</taxon>
        <taxon>Rehmannieae</taxon>
        <taxon>Rehmannia</taxon>
    </lineage>
</organism>
<dbReference type="EMBL" id="JABTTQ020003506">
    <property type="protein sequence ID" value="KAK6115319.1"/>
    <property type="molecule type" value="Genomic_DNA"/>
</dbReference>
<dbReference type="InterPro" id="IPR029063">
    <property type="entry name" value="SAM-dependent_MTases_sf"/>
</dbReference>
<evidence type="ECO:0000256" key="5">
    <source>
        <dbReference type="ARBA" id="ARBA00022842"/>
    </source>
</evidence>
<comment type="caution">
    <text evidence="6">The sequence shown here is derived from an EMBL/GenBank/DDBJ whole genome shotgun (WGS) entry which is preliminary data.</text>
</comment>
<keyword evidence="2" id="KW-0489">Methyltransferase</keyword>
<evidence type="ECO:0000313" key="7">
    <source>
        <dbReference type="Proteomes" id="UP001318860"/>
    </source>
</evidence>
<comment type="similarity">
    <text evidence="1">Belongs to the methyltransferase superfamily. Type-7 methyltransferase family.</text>
</comment>
<dbReference type="InterPro" id="IPR042086">
    <property type="entry name" value="MeTrfase_capping"/>
</dbReference>
<dbReference type="PANTHER" id="PTHR31009">
    <property type="entry name" value="S-ADENOSYL-L-METHIONINE:CARBOXYL METHYLTRANSFERASE FAMILY PROTEIN"/>
    <property type="match status" value="1"/>
</dbReference>
<dbReference type="InterPro" id="IPR005299">
    <property type="entry name" value="MeTrfase_7"/>
</dbReference>
<reference evidence="6 7" key="1">
    <citation type="journal article" date="2021" name="Comput. Struct. Biotechnol. J.">
        <title>De novo genome assembly of the potent medicinal plant Rehmannia glutinosa using nanopore technology.</title>
        <authorList>
            <person name="Ma L."/>
            <person name="Dong C."/>
            <person name="Song C."/>
            <person name="Wang X."/>
            <person name="Zheng X."/>
            <person name="Niu Y."/>
            <person name="Chen S."/>
            <person name="Feng W."/>
        </authorList>
    </citation>
    <scope>NUCLEOTIDE SEQUENCE [LARGE SCALE GENOMIC DNA]</scope>
    <source>
        <strain evidence="6">DH-2019</strain>
    </source>
</reference>
<dbReference type="Gene3D" id="3.40.50.150">
    <property type="entry name" value="Vaccinia Virus protein VP39"/>
    <property type="match status" value="2"/>
</dbReference>
<keyword evidence="4" id="KW-0479">Metal-binding</keyword>
<keyword evidence="3" id="KW-0808">Transferase</keyword>
<evidence type="ECO:0000256" key="1">
    <source>
        <dbReference type="ARBA" id="ARBA00007967"/>
    </source>
</evidence>
<evidence type="ECO:0000256" key="3">
    <source>
        <dbReference type="ARBA" id="ARBA00022679"/>
    </source>
</evidence>
<keyword evidence="5" id="KW-0460">Magnesium</keyword>